<feature type="region of interest" description="Disordered" evidence="2">
    <location>
        <begin position="515"/>
        <end position="534"/>
    </location>
</feature>
<dbReference type="InterPro" id="IPR036188">
    <property type="entry name" value="FAD/NAD-bd_sf"/>
</dbReference>
<dbReference type="PRINTS" id="PR00368">
    <property type="entry name" value="FADPNR"/>
</dbReference>
<dbReference type="EMBL" id="JAINVZ010000006">
    <property type="protein sequence ID" value="MBY8885453.1"/>
    <property type="molecule type" value="Genomic_DNA"/>
</dbReference>
<accession>A0ABS7QR81</accession>
<dbReference type="SUPFAM" id="SSF51905">
    <property type="entry name" value="FAD/NAD(P)-binding domain"/>
    <property type="match status" value="1"/>
</dbReference>
<organism evidence="3 4">
    <name type="scientific">Streptantibioticus parmotrematis</name>
    <dbReference type="NCBI Taxonomy" id="2873249"/>
    <lineage>
        <taxon>Bacteria</taxon>
        <taxon>Bacillati</taxon>
        <taxon>Actinomycetota</taxon>
        <taxon>Actinomycetes</taxon>
        <taxon>Kitasatosporales</taxon>
        <taxon>Streptomycetaceae</taxon>
        <taxon>Streptantibioticus</taxon>
    </lineage>
</organism>
<sequence>MTHDYLVIGAGPAGVQMGLHLKEAGRDHLILEAGEAPGTFFRTFPRHRTLISINKPHTGSDDPEFNLRMDWNSVLIGDEGPTFPRYTDRYFPAADDMVRYLGDVAKEHDLAVRYGTRVERVSRDADGTFTATDSEGGTYRTPCLVMATGVSRPYIPTVPGIETAEQYATMPVDPEGFTDQRVLILGKGNSALETADNLIAHAAVIHVAGPHSLRLAWQSHFVGHLRAVNNNFLDTYQLKSQNAILDGDVLDIARDGDGYRVRFAFSRADDVVKELRYDRVLVCTGFRFDASVFSEECRPQLVIKDRFAQLTPAYESVDVPGLYFAGTLMQQRDFKRSTSGFIHGFRYAVRALHRVLEQRREGTPWPSHTVPATPEGLAAAVVARVNRTSALWQMFGELGDALVVGDGTARHYEEVPVAYAHDNAAFGRDEDLFLVTLEYGPDHDKVDPFDISVRRVPQDEAGSAHDAAYLHPVIRHYRAGVAAGEHHMAENLENEWDRPDAHVRPLTDFFARALSGGDTPAVGGDNPAGAREAR</sequence>
<dbReference type="RefSeq" id="WP_222977181.1">
    <property type="nucleotide sequence ID" value="NZ_JAINVZ010000006.1"/>
</dbReference>
<proteinExistence type="predicted"/>
<protein>
    <submittedName>
        <fullName evidence="3">NAD(P)-binding domain-containing protein</fullName>
    </submittedName>
</protein>
<dbReference type="PANTHER" id="PTHR43539">
    <property type="entry name" value="FLAVIN-BINDING MONOOXYGENASE-LIKE PROTEIN (AFU_ORTHOLOGUE AFUA_4G09220)"/>
    <property type="match status" value="1"/>
</dbReference>
<reference evidence="3 4" key="1">
    <citation type="submission" date="2021-08" db="EMBL/GenBank/DDBJ databases">
        <title>Streptomyces sp. PTM05 isolated from lichen.</title>
        <authorList>
            <person name="Somphong A."/>
            <person name="Phongsopitanun W."/>
            <person name="Tanasupawat S."/>
        </authorList>
    </citation>
    <scope>NUCLEOTIDE SEQUENCE [LARGE SCALE GENOMIC DNA]</scope>
    <source>
        <strain evidence="3 4">Ptm05</strain>
    </source>
</reference>
<comment type="caution">
    <text evidence="3">The sequence shown here is derived from an EMBL/GenBank/DDBJ whole genome shotgun (WGS) entry which is preliminary data.</text>
</comment>
<dbReference type="Pfam" id="PF13738">
    <property type="entry name" value="Pyr_redox_3"/>
    <property type="match status" value="1"/>
</dbReference>
<gene>
    <name evidence="3" type="ORF">K7472_11410</name>
</gene>
<evidence type="ECO:0000256" key="2">
    <source>
        <dbReference type="SAM" id="MobiDB-lite"/>
    </source>
</evidence>
<keyword evidence="1" id="KW-0560">Oxidoreductase</keyword>
<dbReference type="PRINTS" id="PR00411">
    <property type="entry name" value="PNDRDTASEI"/>
</dbReference>
<dbReference type="PANTHER" id="PTHR43539:SF23">
    <property type="entry name" value="FAD-DEPENDENT OXIDOREDUCTASE DOMAIN-CONTAINING PROTEIN 2"/>
    <property type="match status" value="1"/>
</dbReference>
<evidence type="ECO:0000313" key="4">
    <source>
        <dbReference type="Proteomes" id="UP001198565"/>
    </source>
</evidence>
<dbReference type="Proteomes" id="UP001198565">
    <property type="component" value="Unassembled WGS sequence"/>
</dbReference>
<keyword evidence="4" id="KW-1185">Reference proteome</keyword>
<evidence type="ECO:0000313" key="3">
    <source>
        <dbReference type="EMBL" id="MBY8885453.1"/>
    </source>
</evidence>
<dbReference type="InterPro" id="IPR050982">
    <property type="entry name" value="Auxin_biosynth/cation_transpt"/>
</dbReference>
<evidence type="ECO:0000256" key="1">
    <source>
        <dbReference type="ARBA" id="ARBA00023002"/>
    </source>
</evidence>
<dbReference type="Gene3D" id="3.50.50.60">
    <property type="entry name" value="FAD/NAD(P)-binding domain"/>
    <property type="match status" value="2"/>
</dbReference>
<name>A0ABS7QR81_9ACTN</name>